<dbReference type="GO" id="GO:0005524">
    <property type="term" value="F:ATP binding"/>
    <property type="evidence" value="ECO:0007669"/>
    <property type="project" value="UniProtKB-KW"/>
</dbReference>
<dbReference type="CDD" id="cd18787">
    <property type="entry name" value="SF2_C_DEAD"/>
    <property type="match status" value="1"/>
</dbReference>
<comment type="catalytic activity">
    <reaction evidence="8">
        <text>ATP + H2O = ADP + phosphate + H(+)</text>
        <dbReference type="Rhea" id="RHEA:13065"/>
        <dbReference type="ChEBI" id="CHEBI:15377"/>
        <dbReference type="ChEBI" id="CHEBI:15378"/>
        <dbReference type="ChEBI" id="CHEBI:30616"/>
        <dbReference type="ChEBI" id="CHEBI:43474"/>
        <dbReference type="ChEBI" id="CHEBI:456216"/>
        <dbReference type="EC" id="3.6.4.13"/>
    </reaction>
</comment>
<evidence type="ECO:0000256" key="9">
    <source>
        <dbReference type="RuleBase" id="RU000492"/>
    </source>
</evidence>
<dbReference type="SMART" id="SM00490">
    <property type="entry name" value="HELICc"/>
    <property type="match status" value="1"/>
</dbReference>
<dbReference type="SUPFAM" id="SSF52540">
    <property type="entry name" value="P-loop containing nucleoside triphosphate hydrolases"/>
    <property type="match status" value="1"/>
</dbReference>
<dbReference type="PROSITE" id="PS51192">
    <property type="entry name" value="HELICASE_ATP_BIND_1"/>
    <property type="match status" value="1"/>
</dbReference>
<dbReference type="InterPro" id="IPR000629">
    <property type="entry name" value="RNA-helicase_DEAD-box_CS"/>
</dbReference>
<dbReference type="InterPro" id="IPR014001">
    <property type="entry name" value="Helicase_ATP-bd"/>
</dbReference>
<accession>A0A4P9WYU1</accession>
<gene>
    <name evidence="12" type="ORF">CXG81DRAFT_30408</name>
</gene>
<evidence type="ECO:0000256" key="2">
    <source>
        <dbReference type="ARBA" id="ARBA00022741"/>
    </source>
</evidence>
<protein>
    <recommendedName>
        <fullName evidence="1">RNA helicase</fullName>
        <ecNumber evidence="1">3.6.4.13</ecNumber>
    </recommendedName>
</protein>
<evidence type="ECO:0000259" key="10">
    <source>
        <dbReference type="PROSITE" id="PS51192"/>
    </source>
</evidence>
<keyword evidence="6" id="KW-0694">RNA-binding</keyword>
<evidence type="ECO:0000256" key="1">
    <source>
        <dbReference type="ARBA" id="ARBA00012552"/>
    </source>
</evidence>
<dbReference type="InterPro" id="IPR044764">
    <property type="entry name" value="DDX52/Rok1_DEADc"/>
</dbReference>
<dbReference type="SMART" id="SM00487">
    <property type="entry name" value="DEXDc"/>
    <property type="match status" value="1"/>
</dbReference>
<keyword evidence="3 9" id="KW-0378">Hydrolase</keyword>
<dbReference type="PANTHER" id="PTHR47959">
    <property type="entry name" value="ATP-DEPENDENT RNA HELICASE RHLE-RELATED"/>
    <property type="match status" value="1"/>
</dbReference>
<evidence type="ECO:0000256" key="5">
    <source>
        <dbReference type="ARBA" id="ARBA00022840"/>
    </source>
</evidence>
<dbReference type="EC" id="3.6.4.13" evidence="1"/>
<evidence type="ECO:0000256" key="6">
    <source>
        <dbReference type="ARBA" id="ARBA00022884"/>
    </source>
</evidence>
<dbReference type="Proteomes" id="UP000274922">
    <property type="component" value="Unassembled WGS sequence"/>
</dbReference>
<dbReference type="CDD" id="cd17957">
    <property type="entry name" value="DEADc_DDX52"/>
    <property type="match status" value="1"/>
</dbReference>
<dbReference type="AlphaFoldDB" id="A0A4P9WYU1"/>
<dbReference type="GO" id="GO:0003724">
    <property type="term" value="F:RNA helicase activity"/>
    <property type="evidence" value="ECO:0007669"/>
    <property type="project" value="UniProtKB-EC"/>
</dbReference>
<name>A0A4P9WYU1_9FUNG</name>
<evidence type="ECO:0000256" key="4">
    <source>
        <dbReference type="ARBA" id="ARBA00022806"/>
    </source>
</evidence>
<dbReference type="Pfam" id="PF00271">
    <property type="entry name" value="Helicase_C"/>
    <property type="match status" value="1"/>
</dbReference>
<dbReference type="InterPro" id="IPR050079">
    <property type="entry name" value="DEAD_box_RNA_helicase"/>
</dbReference>
<reference evidence="13" key="1">
    <citation type="journal article" date="2018" name="Nat. Microbiol.">
        <title>Leveraging single-cell genomics to expand the fungal tree of life.</title>
        <authorList>
            <person name="Ahrendt S.R."/>
            <person name="Quandt C.A."/>
            <person name="Ciobanu D."/>
            <person name="Clum A."/>
            <person name="Salamov A."/>
            <person name="Andreopoulos B."/>
            <person name="Cheng J.F."/>
            <person name="Woyke T."/>
            <person name="Pelin A."/>
            <person name="Henrissat B."/>
            <person name="Reynolds N.K."/>
            <person name="Benny G.L."/>
            <person name="Smith M.E."/>
            <person name="James T.Y."/>
            <person name="Grigoriev I.V."/>
        </authorList>
    </citation>
    <scope>NUCLEOTIDE SEQUENCE [LARGE SCALE GENOMIC DNA]</scope>
    <source>
        <strain evidence="13">ATCC 52028</strain>
    </source>
</reference>
<keyword evidence="13" id="KW-1185">Reference proteome</keyword>
<dbReference type="InterPro" id="IPR027417">
    <property type="entry name" value="P-loop_NTPase"/>
</dbReference>
<evidence type="ECO:0000256" key="7">
    <source>
        <dbReference type="ARBA" id="ARBA00024355"/>
    </source>
</evidence>
<dbReference type="GO" id="GO:0005829">
    <property type="term" value="C:cytosol"/>
    <property type="evidence" value="ECO:0007669"/>
    <property type="project" value="TreeGrafter"/>
</dbReference>
<dbReference type="GO" id="GO:0003723">
    <property type="term" value="F:RNA binding"/>
    <property type="evidence" value="ECO:0007669"/>
    <property type="project" value="UniProtKB-KW"/>
</dbReference>
<keyword evidence="4 9" id="KW-0347">Helicase</keyword>
<dbReference type="Gene3D" id="3.40.50.300">
    <property type="entry name" value="P-loop containing nucleotide triphosphate hydrolases"/>
    <property type="match status" value="2"/>
</dbReference>
<dbReference type="PANTHER" id="PTHR47959:SF15">
    <property type="entry name" value="RNA HELICASE"/>
    <property type="match status" value="1"/>
</dbReference>
<dbReference type="Pfam" id="PF00270">
    <property type="entry name" value="DEAD"/>
    <property type="match status" value="1"/>
</dbReference>
<dbReference type="OrthoDB" id="360161at2759"/>
<sequence>MEAIPILAAQRDLLACAPTGSGKTLAFLVPILHALKAPSRAAGLRCLIVSPTRELASQIERHVRELAAGKPFRIAFLDKPAATHQQQQQLHHHDILIVTPMRLVKAIEQEALSLSTVQFLVLDEADRLMEHGFLEQSDLIMSSCTHPKLCTALFSATLPSHIDQLAAHVLKDSIRLTIGAVNAIPPNITQELLFAGSEPGKLIALRQRIAAGMDFPVLIFVQDVHRANDLYKELVYDGIRVDVIHRERSNAQREQIVEDLRTGVLWCLICTDLMARGVDFKGIRLVINYDFPTSVATYIHRIGRTGRAGMPGKALTLFTRDDGDRLRPIVQVMLQSGTELPEWLHKLPKLTRQRKQAIRHTPVQRAHIRAGFDGKVKLLPNGKIRGVNYRAIKKRTASEST</sequence>
<feature type="domain" description="Helicase ATP-binding" evidence="10">
    <location>
        <begin position="4"/>
        <end position="176"/>
    </location>
</feature>
<dbReference type="InterPro" id="IPR001650">
    <property type="entry name" value="Helicase_C-like"/>
</dbReference>
<evidence type="ECO:0000313" key="13">
    <source>
        <dbReference type="Proteomes" id="UP000274922"/>
    </source>
</evidence>
<dbReference type="InterPro" id="IPR011545">
    <property type="entry name" value="DEAD/DEAH_box_helicase_dom"/>
</dbReference>
<dbReference type="GO" id="GO:0030490">
    <property type="term" value="P:maturation of SSU-rRNA"/>
    <property type="evidence" value="ECO:0007669"/>
    <property type="project" value="InterPro"/>
</dbReference>
<dbReference type="GO" id="GO:0016787">
    <property type="term" value="F:hydrolase activity"/>
    <property type="evidence" value="ECO:0007669"/>
    <property type="project" value="UniProtKB-KW"/>
</dbReference>
<evidence type="ECO:0000259" key="11">
    <source>
        <dbReference type="PROSITE" id="PS51194"/>
    </source>
</evidence>
<dbReference type="STRING" id="1555241.A0A4P9WYU1"/>
<dbReference type="PROSITE" id="PS00039">
    <property type="entry name" value="DEAD_ATP_HELICASE"/>
    <property type="match status" value="1"/>
</dbReference>
<comment type="similarity">
    <text evidence="7">Belongs to the DEAD box helicase family. DDX52/ROK1 subfamily.</text>
</comment>
<keyword evidence="2 9" id="KW-0547">Nucleotide-binding</keyword>
<dbReference type="EMBL" id="ML014386">
    <property type="protein sequence ID" value="RKO98644.1"/>
    <property type="molecule type" value="Genomic_DNA"/>
</dbReference>
<evidence type="ECO:0000313" key="12">
    <source>
        <dbReference type="EMBL" id="RKO98644.1"/>
    </source>
</evidence>
<evidence type="ECO:0000256" key="8">
    <source>
        <dbReference type="ARBA" id="ARBA00047984"/>
    </source>
</evidence>
<feature type="domain" description="Helicase C-terminal" evidence="11">
    <location>
        <begin position="187"/>
        <end position="348"/>
    </location>
</feature>
<evidence type="ECO:0000256" key="3">
    <source>
        <dbReference type="ARBA" id="ARBA00022801"/>
    </source>
</evidence>
<proteinExistence type="inferred from homology"/>
<keyword evidence="5 9" id="KW-0067">ATP-binding</keyword>
<organism evidence="12 13">
    <name type="scientific">Caulochytrium protostelioides</name>
    <dbReference type="NCBI Taxonomy" id="1555241"/>
    <lineage>
        <taxon>Eukaryota</taxon>
        <taxon>Fungi</taxon>
        <taxon>Fungi incertae sedis</taxon>
        <taxon>Chytridiomycota</taxon>
        <taxon>Chytridiomycota incertae sedis</taxon>
        <taxon>Chytridiomycetes</taxon>
        <taxon>Caulochytriales</taxon>
        <taxon>Caulochytriaceae</taxon>
        <taxon>Caulochytrium</taxon>
    </lineage>
</organism>
<dbReference type="PROSITE" id="PS51194">
    <property type="entry name" value="HELICASE_CTER"/>
    <property type="match status" value="1"/>
</dbReference>